<evidence type="ECO:0000313" key="2">
    <source>
        <dbReference type="EMBL" id="CAD7568467.1"/>
    </source>
</evidence>
<accession>A0A7R9IX18</accession>
<name>A0A7R9IX18_TIMCA</name>
<evidence type="ECO:0000256" key="1">
    <source>
        <dbReference type="SAM" id="MobiDB-lite"/>
    </source>
</evidence>
<reference evidence="2" key="1">
    <citation type="submission" date="2020-11" db="EMBL/GenBank/DDBJ databases">
        <authorList>
            <person name="Tran Van P."/>
        </authorList>
    </citation>
    <scope>NUCLEOTIDE SEQUENCE</scope>
</reference>
<dbReference type="EMBL" id="OE179334">
    <property type="protein sequence ID" value="CAD7568467.1"/>
    <property type="molecule type" value="Genomic_DNA"/>
</dbReference>
<dbReference type="AlphaFoldDB" id="A0A7R9IX18"/>
<sequence>MGVGPLVSSTPSGYTTSYPQEEHKKEVTLRCDRRGGRTRFQSRPCVSVYTEGGPVSKCGQVSHVLGAPVETEREIWWGRSLAHGHSVSELQIDAAAFTHLTWNKTETRTKLNECYTLQLHYYAQATLGLVYLWRPERPPGSHGPRAAHAKEKPPPVHPTEIRTSISPSSAVELNTTSALANYATEADLGLIPGTSRCFCEAVGLERGELSLVRTNEEPLEYRNSVLTAWSRELRLTAKGSDAVIQTSPHFSRDAEPGKKTRSTVHDDWWSGVRIPVGCTEVLWNVAALCAALLQARWNVAALCATLLQVRWNVAALCAVLLQVRWNVAALCAALLQVRWNVAALCAALLQVLQNVAALCVALLQVLQNVAALGAALLQVRCVRGLKKPVSALSGTPSGIDAGSCLDLGQTPPNSGTVEPGPYITPRESQIGDVGCVRDPLPSNLLAARYWLY</sequence>
<feature type="region of interest" description="Disordered" evidence="1">
    <location>
        <begin position="1"/>
        <end position="21"/>
    </location>
</feature>
<protein>
    <submittedName>
        <fullName evidence="2">(California timema) hypothetical protein</fullName>
    </submittedName>
</protein>
<proteinExistence type="predicted"/>
<gene>
    <name evidence="2" type="ORF">TCMB3V08_LOCUS1235</name>
</gene>
<feature type="region of interest" description="Disordered" evidence="1">
    <location>
        <begin position="140"/>
        <end position="162"/>
    </location>
</feature>
<feature type="compositionally biased region" description="Low complexity" evidence="1">
    <location>
        <begin position="8"/>
        <end position="19"/>
    </location>
</feature>
<organism evidence="2">
    <name type="scientific">Timema californicum</name>
    <name type="common">California timema</name>
    <name type="synonym">Walking stick</name>
    <dbReference type="NCBI Taxonomy" id="61474"/>
    <lineage>
        <taxon>Eukaryota</taxon>
        <taxon>Metazoa</taxon>
        <taxon>Ecdysozoa</taxon>
        <taxon>Arthropoda</taxon>
        <taxon>Hexapoda</taxon>
        <taxon>Insecta</taxon>
        <taxon>Pterygota</taxon>
        <taxon>Neoptera</taxon>
        <taxon>Polyneoptera</taxon>
        <taxon>Phasmatodea</taxon>
        <taxon>Timematodea</taxon>
        <taxon>Timematoidea</taxon>
        <taxon>Timematidae</taxon>
        <taxon>Timema</taxon>
    </lineage>
</organism>